<keyword evidence="2" id="KW-1185">Reference proteome</keyword>
<evidence type="ECO:0000313" key="2">
    <source>
        <dbReference type="Proteomes" id="UP000629098"/>
    </source>
</evidence>
<dbReference type="AlphaFoldDB" id="A0A8J6XS15"/>
<evidence type="ECO:0000313" key="1">
    <source>
        <dbReference type="EMBL" id="MBD2778527.1"/>
    </source>
</evidence>
<sequence length="52" mass="5877">MGLSLWDGHPARPSDEERKILPLCILKKSVIGYGCIEEIVVIQSKEDNFYAN</sequence>
<name>A0A8J6XS15_9CYAN</name>
<comment type="caution">
    <text evidence="1">The sequence shown here is derived from an EMBL/GenBank/DDBJ whole genome shotgun (WGS) entry which is preliminary data.</text>
</comment>
<protein>
    <submittedName>
        <fullName evidence="1">Uncharacterized protein</fullName>
    </submittedName>
</protein>
<gene>
    <name evidence="1" type="ORF">ICL16_42420</name>
</gene>
<dbReference type="Proteomes" id="UP000629098">
    <property type="component" value="Unassembled WGS sequence"/>
</dbReference>
<organism evidence="1 2">
    <name type="scientific">Iningainema tapete BLCC-T55</name>
    <dbReference type="NCBI Taxonomy" id="2748662"/>
    <lineage>
        <taxon>Bacteria</taxon>
        <taxon>Bacillati</taxon>
        <taxon>Cyanobacteriota</taxon>
        <taxon>Cyanophyceae</taxon>
        <taxon>Nostocales</taxon>
        <taxon>Scytonemataceae</taxon>
        <taxon>Iningainema tapete</taxon>
    </lineage>
</organism>
<accession>A0A8J6XS15</accession>
<dbReference type="EMBL" id="JACXAE010000127">
    <property type="protein sequence ID" value="MBD2778527.1"/>
    <property type="molecule type" value="Genomic_DNA"/>
</dbReference>
<reference evidence="1" key="1">
    <citation type="submission" date="2020-09" db="EMBL/GenBank/DDBJ databases">
        <title>Iningainema tapete sp. nov. (Scytonemataceae, Cyanobacteria) from greenhouses in central Florida (USA) produces two types of nodularin with biosynthetic potential for microcystin-LR and anabaenopeptins.</title>
        <authorList>
            <person name="Berthold D.E."/>
            <person name="Lefler F.W."/>
            <person name="Huang I.-S."/>
            <person name="Abdulla H."/>
            <person name="Zimba P.V."/>
            <person name="Laughinghouse H.D. IV."/>
        </authorList>
    </citation>
    <scope>NUCLEOTIDE SEQUENCE</scope>
    <source>
        <strain evidence="1">BLCCT55</strain>
    </source>
</reference>
<dbReference type="RefSeq" id="WP_190838312.1">
    <property type="nucleotide sequence ID" value="NZ_CAWPPI010000127.1"/>
</dbReference>
<proteinExistence type="predicted"/>